<accession>A0A668U3B4</accession>
<dbReference type="PROSITE" id="PS50106">
    <property type="entry name" value="PDZ"/>
    <property type="match status" value="1"/>
</dbReference>
<reference evidence="2" key="2">
    <citation type="submission" date="2025-09" db="UniProtKB">
        <authorList>
            <consortium name="Ensembl"/>
        </authorList>
    </citation>
    <scope>IDENTIFICATION</scope>
</reference>
<dbReference type="InterPro" id="IPR001478">
    <property type="entry name" value="PDZ"/>
</dbReference>
<dbReference type="Pfam" id="PF17820">
    <property type="entry name" value="PDZ_6"/>
    <property type="match status" value="1"/>
</dbReference>
<evidence type="ECO:0000313" key="3">
    <source>
        <dbReference type="Proteomes" id="UP000472276"/>
    </source>
</evidence>
<sequence>TNRPIHPSPTPNIPQSLYIYFQTPLFPGQPAEQSGRIQEGDVLLAINGQSLKDLSYPVCADAKLNVLYSCTNANELGLYAVYTMIKVSQISACIFICCQISSCRRC</sequence>
<dbReference type="OMA" id="QISACIF"/>
<organism evidence="2 3">
    <name type="scientific">Oreochromis aureus</name>
    <name type="common">Israeli tilapia</name>
    <name type="synonym">Chromis aureus</name>
    <dbReference type="NCBI Taxonomy" id="47969"/>
    <lineage>
        <taxon>Eukaryota</taxon>
        <taxon>Metazoa</taxon>
        <taxon>Chordata</taxon>
        <taxon>Craniata</taxon>
        <taxon>Vertebrata</taxon>
        <taxon>Euteleostomi</taxon>
        <taxon>Actinopterygii</taxon>
        <taxon>Neopterygii</taxon>
        <taxon>Teleostei</taxon>
        <taxon>Neoteleostei</taxon>
        <taxon>Acanthomorphata</taxon>
        <taxon>Ovalentaria</taxon>
        <taxon>Cichlomorphae</taxon>
        <taxon>Cichliformes</taxon>
        <taxon>Cichlidae</taxon>
        <taxon>African cichlids</taxon>
        <taxon>Pseudocrenilabrinae</taxon>
        <taxon>Oreochromini</taxon>
        <taxon>Oreochromis</taxon>
    </lineage>
</organism>
<dbReference type="Ensembl" id="ENSOABT00000034259.2">
    <property type="protein sequence ID" value="ENSOABP00000033333.1"/>
    <property type="gene ID" value="ENSOABG00000015362.2"/>
</dbReference>
<keyword evidence="3" id="KW-1185">Reference proteome</keyword>
<dbReference type="InterPro" id="IPR036034">
    <property type="entry name" value="PDZ_sf"/>
</dbReference>
<protein>
    <recommendedName>
        <fullName evidence="1">PDZ domain-containing protein</fullName>
    </recommendedName>
</protein>
<dbReference type="SUPFAM" id="SSF50156">
    <property type="entry name" value="PDZ domain-like"/>
    <property type="match status" value="1"/>
</dbReference>
<evidence type="ECO:0000313" key="2">
    <source>
        <dbReference type="Ensembl" id="ENSOABP00000033333.1"/>
    </source>
</evidence>
<reference evidence="2" key="1">
    <citation type="submission" date="2025-08" db="UniProtKB">
        <authorList>
            <consortium name="Ensembl"/>
        </authorList>
    </citation>
    <scope>IDENTIFICATION</scope>
</reference>
<dbReference type="Proteomes" id="UP000472276">
    <property type="component" value="Unassembled WGS sequence"/>
</dbReference>
<dbReference type="InterPro" id="IPR041489">
    <property type="entry name" value="PDZ_6"/>
</dbReference>
<feature type="domain" description="PDZ" evidence="1">
    <location>
        <begin position="25"/>
        <end position="56"/>
    </location>
</feature>
<dbReference type="Gene3D" id="2.30.42.10">
    <property type="match status" value="1"/>
</dbReference>
<name>A0A668U3B4_OREAU</name>
<dbReference type="AlphaFoldDB" id="A0A668U3B4"/>
<proteinExistence type="predicted"/>
<evidence type="ECO:0000259" key="1">
    <source>
        <dbReference type="PROSITE" id="PS50106"/>
    </source>
</evidence>